<comment type="caution">
    <text evidence="6">The sequence shown here is derived from an EMBL/GenBank/DDBJ whole genome shotgun (WGS) entry which is preliminary data.</text>
</comment>
<proteinExistence type="inferred from homology"/>
<dbReference type="SUPFAM" id="SSF46785">
    <property type="entry name" value="Winged helix' DNA-binding domain"/>
    <property type="match status" value="1"/>
</dbReference>
<reference evidence="6" key="1">
    <citation type="journal article" date="2014" name="Int. J. Syst. Evol. Microbiol.">
        <title>Complete genome of a new Firmicutes species belonging to the dominant human colonic microbiota ('Ruminococcus bicirculans') reveals two chromosomes and a selective capacity to utilize plant glucans.</title>
        <authorList>
            <consortium name="NISC Comparative Sequencing Program"/>
            <person name="Wegmann U."/>
            <person name="Louis P."/>
            <person name="Goesmann A."/>
            <person name="Henrissat B."/>
            <person name="Duncan S.H."/>
            <person name="Flint H.J."/>
        </authorList>
    </citation>
    <scope>NUCLEOTIDE SEQUENCE</scope>
    <source>
        <strain evidence="6">NBRC 109915</strain>
    </source>
</reference>
<evidence type="ECO:0000259" key="5">
    <source>
        <dbReference type="PROSITE" id="PS50931"/>
    </source>
</evidence>
<keyword evidence="7" id="KW-1185">Reference proteome</keyword>
<accession>A0ABQ5VKL6</accession>
<dbReference type="PRINTS" id="PR00039">
    <property type="entry name" value="HTHLYSR"/>
</dbReference>
<keyword evidence="2" id="KW-0805">Transcription regulation</keyword>
<dbReference type="CDD" id="cd08432">
    <property type="entry name" value="PBP2_GcdR_TrpI_HvrB_AmpR_like"/>
    <property type="match status" value="1"/>
</dbReference>
<dbReference type="PROSITE" id="PS50931">
    <property type="entry name" value="HTH_LYSR"/>
    <property type="match status" value="1"/>
</dbReference>
<dbReference type="Gene3D" id="3.40.190.10">
    <property type="entry name" value="Periplasmic binding protein-like II"/>
    <property type="match status" value="2"/>
</dbReference>
<dbReference type="Gene3D" id="1.10.10.10">
    <property type="entry name" value="Winged helix-like DNA-binding domain superfamily/Winged helix DNA-binding domain"/>
    <property type="match status" value="1"/>
</dbReference>
<feature type="domain" description="HTH lysR-type" evidence="5">
    <location>
        <begin position="8"/>
        <end position="65"/>
    </location>
</feature>
<evidence type="ECO:0000313" key="6">
    <source>
        <dbReference type="EMBL" id="GLQ27670.1"/>
    </source>
</evidence>
<dbReference type="InterPro" id="IPR036388">
    <property type="entry name" value="WH-like_DNA-bd_sf"/>
</dbReference>
<protein>
    <submittedName>
        <fullName evidence="6">Transcriptional regulator</fullName>
    </submittedName>
</protein>
<dbReference type="SUPFAM" id="SSF53850">
    <property type="entry name" value="Periplasmic binding protein-like II"/>
    <property type="match status" value="1"/>
</dbReference>
<dbReference type="PANTHER" id="PTHR30537">
    <property type="entry name" value="HTH-TYPE TRANSCRIPTIONAL REGULATOR"/>
    <property type="match status" value="1"/>
</dbReference>
<reference evidence="6" key="2">
    <citation type="submission" date="2023-01" db="EMBL/GenBank/DDBJ databases">
        <title>Draft genome sequence of Sulfitobacter pacificus strain NBRC 109915.</title>
        <authorList>
            <person name="Sun Q."/>
            <person name="Mori K."/>
        </authorList>
    </citation>
    <scope>NUCLEOTIDE SEQUENCE</scope>
    <source>
        <strain evidence="6">NBRC 109915</strain>
    </source>
</reference>
<dbReference type="InterPro" id="IPR058163">
    <property type="entry name" value="LysR-type_TF_proteobact-type"/>
</dbReference>
<gene>
    <name evidence="6" type="ORF">GCM10007927_24730</name>
</gene>
<dbReference type="InterPro" id="IPR000847">
    <property type="entry name" value="LysR_HTH_N"/>
</dbReference>
<dbReference type="PANTHER" id="PTHR30537:SF74">
    <property type="entry name" value="HTH-TYPE TRANSCRIPTIONAL REGULATOR TRPI"/>
    <property type="match status" value="1"/>
</dbReference>
<keyword evidence="4" id="KW-0804">Transcription</keyword>
<evidence type="ECO:0000256" key="1">
    <source>
        <dbReference type="ARBA" id="ARBA00009437"/>
    </source>
</evidence>
<dbReference type="NCBIfam" id="NF008352">
    <property type="entry name" value="PRK11139.1"/>
    <property type="match status" value="1"/>
</dbReference>
<organism evidence="6 7">
    <name type="scientific">Sulfitobacter pacificus</name>
    <dbReference type="NCBI Taxonomy" id="1499314"/>
    <lineage>
        <taxon>Bacteria</taxon>
        <taxon>Pseudomonadati</taxon>
        <taxon>Pseudomonadota</taxon>
        <taxon>Alphaproteobacteria</taxon>
        <taxon>Rhodobacterales</taxon>
        <taxon>Roseobacteraceae</taxon>
        <taxon>Sulfitobacter</taxon>
    </lineage>
</organism>
<name>A0ABQ5VKL6_9RHOB</name>
<dbReference type="Pfam" id="PF03466">
    <property type="entry name" value="LysR_substrate"/>
    <property type="match status" value="1"/>
</dbReference>
<comment type="similarity">
    <text evidence="1">Belongs to the LysR transcriptional regulatory family.</text>
</comment>
<evidence type="ECO:0000256" key="2">
    <source>
        <dbReference type="ARBA" id="ARBA00023015"/>
    </source>
</evidence>
<evidence type="ECO:0000256" key="4">
    <source>
        <dbReference type="ARBA" id="ARBA00023163"/>
    </source>
</evidence>
<evidence type="ECO:0000256" key="3">
    <source>
        <dbReference type="ARBA" id="ARBA00023125"/>
    </source>
</evidence>
<dbReference type="EMBL" id="BSNL01000001">
    <property type="protein sequence ID" value="GLQ27670.1"/>
    <property type="molecule type" value="Genomic_DNA"/>
</dbReference>
<dbReference type="InterPro" id="IPR005119">
    <property type="entry name" value="LysR_subst-bd"/>
</dbReference>
<evidence type="ECO:0000313" key="7">
    <source>
        <dbReference type="Proteomes" id="UP001161388"/>
    </source>
</evidence>
<dbReference type="Pfam" id="PF00126">
    <property type="entry name" value="HTH_1"/>
    <property type="match status" value="1"/>
</dbReference>
<dbReference type="InterPro" id="IPR036390">
    <property type="entry name" value="WH_DNA-bd_sf"/>
</dbReference>
<sequence>MNMPTSLPPLTALRAFDAAARHMSFAQAAAELNVTPAALSFQIKSLEEHLGAPLFRRLNRAVELTDAGRAMAPDAKAAFETLTNGWRAAQRTQDHQSLTVTAGPAFTAKWLAPRLFEFAQEHPEIELRFSASLRLMDFARDDIDVAIRFGFGVDTTLFNVPLAEEWVTPVMVPELAAKYPTPEDLTKAVLIVDESIDFLDLPAGWAAWSTAMGMEALIPNGPRFSQADHALDAALAGIGVAMGRRALVIKDLAEGRLVAPYGTALGTGARFRFLCQKGAETRPQIAAFLNWILREIDKTAAVADAMTLLERTALE</sequence>
<keyword evidence="3" id="KW-0238">DNA-binding</keyword>
<dbReference type="Proteomes" id="UP001161388">
    <property type="component" value="Unassembled WGS sequence"/>
</dbReference>